<gene>
    <name evidence="3" type="ORF">ACFP3M_13465</name>
</gene>
<dbReference type="RefSeq" id="WP_345091588.1">
    <property type="nucleotide sequence ID" value="NZ_BAAAWG010000019.1"/>
</dbReference>
<accession>A0ABW1FIW7</accession>
<keyword evidence="4" id="KW-1185">Reference proteome</keyword>
<comment type="caution">
    <text evidence="3">The sequence shown here is derived from an EMBL/GenBank/DDBJ whole genome shotgun (WGS) entry which is preliminary data.</text>
</comment>
<name>A0ABW1FIW7_9ACTN</name>
<dbReference type="InterPro" id="IPR038153">
    <property type="entry name" value="EvaA-like_sf"/>
</dbReference>
<organism evidence="3 4">
    <name type="scientific">Streptomyces ramulosus</name>
    <dbReference type="NCBI Taxonomy" id="47762"/>
    <lineage>
        <taxon>Bacteria</taxon>
        <taxon>Bacillati</taxon>
        <taxon>Actinomycetota</taxon>
        <taxon>Actinomycetes</taxon>
        <taxon>Kitasatosporales</taxon>
        <taxon>Streptomycetaceae</taxon>
        <taxon>Streptomyces</taxon>
    </lineage>
</organism>
<evidence type="ECO:0000313" key="3">
    <source>
        <dbReference type="EMBL" id="MFC5893830.1"/>
    </source>
</evidence>
<dbReference type="InterPro" id="IPR005212">
    <property type="entry name" value="EvaA-like"/>
</dbReference>
<evidence type="ECO:0000256" key="1">
    <source>
        <dbReference type="SAM" id="MobiDB-lite"/>
    </source>
</evidence>
<feature type="domain" description="dTDP-4-dehydro-6-deoxy-alpha-D-glucopyranose 2,3-dehydratase" evidence="2">
    <location>
        <begin position="259"/>
        <end position="439"/>
    </location>
</feature>
<protein>
    <submittedName>
        <fullName evidence="3">NDP-hexose 2,3-dehydratase family protein</fullName>
    </submittedName>
</protein>
<dbReference type="Pfam" id="PF03559">
    <property type="entry name" value="Hexose_dehydrat"/>
    <property type="match status" value="2"/>
</dbReference>
<evidence type="ECO:0000259" key="2">
    <source>
        <dbReference type="Pfam" id="PF03559"/>
    </source>
</evidence>
<feature type="region of interest" description="Disordered" evidence="1">
    <location>
        <begin position="237"/>
        <end position="263"/>
    </location>
</feature>
<sequence>MNAHATGGTHGINKSSTQVMGTIRELRSECLRRRRSLIARVLPVPLADLRSWSMTEDGALAHETGRFFRVIGARDLSDPNQPLEQPLIEQREVGMLCLFVAQFDGEFHGLITFKFEPGTPDGIEVAPTVQATRSNYEAAHGGKRVPAAEIALSEEVCTLADGVQREQESWFLGKVNRNRIILLDVKEAVDIARTVPGSRWVPIPVLLAAALESRLLNMDLRSVLSMWPLEAIASPNALGSARSGPRQDGRQPGPTGSKPERVPLDQLSHWQMAESIEHRQRRFFSVVGCRVEGQGREVASWDQPLLAPAGMGQCTLLIRPGLDGPELLVAERLRIGSVRGPSLEARFQRGDIADHATESRRRSMIAESSGLLRCREVHSAVHTEEGGRFRGAIATYQLGLLTDADGEQPGGRWMALKEVEALDQRGDRLSVELRTCLTMIKGLIMIGSLEP</sequence>
<evidence type="ECO:0000313" key="4">
    <source>
        <dbReference type="Proteomes" id="UP001596241"/>
    </source>
</evidence>
<reference evidence="4" key="1">
    <citation type="journal article" date="2019" name="Int. J. Syst. Evol. Microbiol.">
        <title>The Global Catalogue of Microorganisms (GCM) 10K type strain sequencing project: providing services to taxonomists for standard genome sequencing and annotation.</title>
        <authorList>
            <consortium name="The Broad Institute Genomics Platform"/>
            <consortium name="The Broad Institute Genome Sequencing Center for Infectious Disease"/>
            <person name="Wu L."/>
            <person name="Ma J."/>
        </authorList>
    </citation>
    <scope>NUCLEOTIDE SEQUENCE [LARGE SCALE GENOMIC DNA]</scope>
    <source>
        <strain evidence="4">CGMCC 1.15809</strain>
    </source>
</reference>
<dbReference type="Proteomes" id="UP001596241">
    <property type="component" value="Unassembled WGS sequence"/>
</dbReference>
<proteinExistence type="predicted"/>
<dbReference type="EMBL" id="JBHSPW010000005">
    <property type="protein sequence ID" value="MFC5893830.1"/>
    <property type="molecule type" value="Genomic_DNA"/>
</dbReference>
<feature type="domain" description="dTDP-4-dehydro-6-deoxy-alpha-D-glucopyranose 2,3-dehydratase" evidence="2">
    <location>
        <begin position="34"/>
        <end position="226"/>
    </location>
</feature>
<dbReference type="Gene3D" id="3.90.79.40">
    <property type="entry name" value="EvaA sugar 2,3-dehydratase subunit"/>
    <property type="match status" value="2"/>
</dbReference>